<comment type="caution">
    <text evidence="3">The sequence shown here is derived from an EMBL/GenBank/DDBJ whole genome shotgun (WGS) entry which is preliminary data.</text>
</comment>
<evidence type="ECO:0000313" key="3">
    <source>
        <dbReference type="EMBL" id="MET4632506.1"/>
    </source>
</evidence>
<dbReference type="EMBL" id="JBEPSM010000001">
    <property type="protein sequence ID" value="MET4632506.1"/>
    <property type="molecule type" value="Genomic_DNA"/>
</dbReference>
<evidence type="ECO:0000256" key="1">
    <source>
        <dbReference type="SAM" id="Coils"/>
    </source>
</evidence>
<feature type="coiled-coil region" evidence="1">
    <location>
        <begin position="33"/>
        <end position="60"/>
    </location>
</feature>
<reference evidence="3 4" key="1">
    <citation type="submission" date="2024-06" db="EMBL/GenBank/DDBJ databases">
        <title>Sorghum-associated microbial communities from plants grown in Nebraska, USA.</title>
        <authorList>
            <person name="Schachtman D."/>
        </authorList>
    </citation>
    <scope>NUCLEOTIDE SEQUENCE [LARGE SCALE GENOMIC DNA]</scope>
    <source>
        <strain evidence="3 4">3207</strain>
    </source>
</reference>
<keyword evidence="1" id="KW-0175">Coiled coil</keyword>
<feature type="signal peptide" evidence="2">
    <location>
        <begin position="1"/>
        <end position="20"/>
    </location>
</feature>
<evidence type="ECO:0000313" key="4">
    <source>
        <dbReference type="Proteomes" id="UP001549321"/>
    </source>
</evidence>
<keyword evidence="4" id="KW-1185">Reference proteome</keyword>
<gene>
    <name evidence="3" type="ORF">ABIE08_000419</name>
</gene>
<protein>
    <submittedName>
        <fullName evidence="3">Uncharacterized protein</fullName>
    </submittedName>
</protein>
<feature type="chain" id="PRO_5046436161" evidence="2">
    <location>
        <begin position="21"/>
        <end position="361"/>
    </location>
</feature>
<keyword evidence="2" id="KW-0732">Signal</keyword>
<name>A0ABV2QUQ0_9HYPH</name>
<accession>A0ABV2QUQ0</accession>
<proteinExistence type="predicted"/>
<organism evidence="3 4">
    <name type="scientific">Kaistia defluvii</name>
    <dbReference type="NCBI Taxonomy" id="410841"/>
    <lineage>
        <taxon>Bacteria</taxon>
        <taxon>Pseudomonadati</taxon>
        <taxon>Pseudomonadota</taxon>
        <taxon>Alphaproteobacteria</taxon>
        <taxon>Hyphomicrobiales</taxon>
        <taxon>Kaistiaceae</taxon>
        <taxon>Kaistia</taxon>
    </lineage>
</organism>
<dbReference type="RefSeq" id="WP_354548371.1">
    <property type="nucleotide sequence ID" value="NZ_JBEPSM010000001.1"/>
</dbReference>
<sequence>MLKRLIAMSSLLAAIVPVPAALADGAACSCRHLESIQQELRNAEALLKIQQKIRDQLETIEAPLIEAKKTPTHPDSDVNIYDRSIRERTRILAGFTLPHPQVKGYTGPSNVKMPFGTCEQSASDLEALKSGSQCKELADINLAHENAHGAECRAAGASEYWKRLPSKMAAEEVVRYTEQVAALRALLKKVLDEGEMTVEARLEPRIQGPQFDVTYLYQTGPIELKGKSSPGSDQWTLDGKGVQVGRIGKMRLAGMTCTSSGQLNTKVNLTLETDGLTMALKGKTTSAPGDVKVQCRGGHGMSMRPQGELSGGSYFADQEVRTESTMSRDVKSMDFAKVLAQGGLSASGTETVKVKLICPGD</sequence>
<dbReference type="Proteomes" id="UP001549321">
    <property type="component" value="Unassembled WGS sequence"/>
</dbReference>
<evidence type="ECO:0000256" key="2">
    <source>
        <dbReference type="SAM" id="SignalP"/>
    </source>
</evidence>